<dbReference type="AlphaFoldDB" id="A0AAP0E6X8"/>
<dbReference type="Proteomes" id="UP001420932">
    <property type="component" value="Unassembled WGS sequence"/>
</dbReference>
<keyword evidence="1" id="KW-0472">Membrane</keyword>
<name>A0AAP0E6X8_9MAGN</name>
<comment type="caution">
    <text evidence="2">The sequence shown here is derived from an EMBL/GenBank/DDBJ whole genome shotgun (WGS) entry which is preliminary data.</text>
</comment>
<protein>
    <recommendedName>
        <fullName evidence="4">DUF674 family protein</fullName>
    </recommendedName>
</protein>
<organism evidence="2 3">
    <name type="scientific">Stephania yunnanensis</name>
    <dbReference type="NCBI Taxonomy" id="152371"/>
    <lineage>
        <taxon>Eukaryota</taxon>
        <taxon>Viridiplantae</taxon>
        <taxon>Streptophyta</taxon>
        <taxon>Embryophyta</taxon>
        <taxon>Tracheophyta</taxon>
        <taxon>Spermatophyta</taxon>
        <taxon>Magnoliopsida</taxon>
        <taxon>Ranunculales</taxon>
        <taxon>Menispermaceae</taxon>
        <taxon>Menispermoideae</taxon>
        <taxon>Cissampelideae</taxon>
        <taxon>Stephania</taxon>
    </lineage>
</organism>
<evidence type="ECO:0000256" key="1">
    <source>
        <dbReference type="SAM" id="Phobius"/>
    </source>
</evidence>
<sequence length="219" mass="24097">MATTAKKMTIKLVVDKKANKVLFAVAGKDFVDFLIGLLTLPLSSAIRVLTTEKEKMAGCLGELYESVGNLDDIYIQSSVDMANTLRPKATFSITTPTPPHSIIYNQKCYTCMSIEISHINYANSELAVVVKSKKEGFVERAGTYMVMDDLVVKPLSHNHSLKLFNAACMDELAVHFGIEEGLELLRVSMQSKTVLSDVFLSKCTTTQATPGVQIKPEQK</sequence>
<keyword evidence="1" id="KW-1133">Transmembrane helix</keyword>
<dbReference type="EMBL" id="JBBNAF010000013">
    <property type="protein sequence ID" value="KAK9087726.1"/>
    <property type="molecule type" value="Genomic_DNA"/>
</dbReference>
<dbReference type="InterPro" id="IPR007750">
    <property type="entry name" value="DUF674"/>
</dbReference>
<dbReference type="Pfam" id="PF05056">
    <property type="entry name" value="DUF674"/>
    <property type="match status" value="1"/>
</dbReference>
<accession>A0AAP0E6X8</accession>
<gene>
    <name evidence="2" type="ORF">Syun_030120</name>
</gene>
<reference evidence="2 3" key="1">
    <citation type="submission" date="2024-01" db="EMBL/GenBank/DDBJ databases">
        <title>Genome assemblies of Stephania.</title>
        <authorList>
            <person name="Yang L."/>
        </authorList>
    </citation>
    <scope>NUCLEOTIDE SEQUENCE [LARGE SCALE GENOMIC DNA]</scope>
    <source>
        <strain evidence="2">YNDBR</strain>
        <tissue evidence="2">Leaf</tissue>
    </source>
</reference>
<proteinExistence type="predicted"/>
<evidence type="ECO:0000313" key="2">
    <source>
        <dbReference type="EMBL" id="KAK9087726.1"/>
    </source>
</evidence>
<keyword evidence="1" id="KW-0812">Transmembrane</keyword>
<keyword evidence="3" id="KW-1185">Reference proteome</keyword>
<dbReference type="PANTHER" id="PTHR33103">
    <property type="entry name" value="OS01G0153900 PROTEIN"/>
    <property type="match status" value="1"/>
</dbReference>
<evidence type="ECO:0000313" key="3">
    <source>
        <dbReference type="Proteomes" id="UP001420932"/>
    </source>
</evidence>
<evidence type="ECO:0008006" key="4">
    <source>
        <dbReference type="Google" id="ProtNLM"/>
    </source>
</evidence>
<feature type="transmembrane region" description="Helical" evidence="1">
    <location>
        <begin position="21"/>
        <end position="42"/>
    </location>
</feature>
<dbReference type="PANTHER" id="PTHR33103:SF19">
    <property type="entry name" value="OS09G0544700 PROTEIN"/>
    <property type="match status" value="1"/>
</dbReference>